<protein>
    <submittedName>
        <fullName evidence="2">Uncharacterized protein</fullName>
    </submittedName>
</protein>
<reference evidence="2 3" key="1">
    <citation type="journal article" date="2020" name="G3 (Bethesda)">
        <title>Improved Reference Genome for Cyclotella cryptica CCMP332, a Model for Cell Wall Morphogenesis, Salinity Adaptation, and Lipid Production in Diatoms (Bacillariophyta).</title>
        <authorList>
            <person name="Roberts W.R."/>
            <person name="Downey K.M."/>
            <person name="Ruck E.C."/>
            <person name="Traller J.C."/>
            <person name="Alverson A.J."/>
        </authorList>
    </citation>
    <scope>NUCLEOTIDE SEQUENCE [LARGE SCALE GENOMIC DNA]</scope>
    <source>
        <strain evidence="2 3">CCMP332</strain>
    </source>
</reference>
<organism evidence="2 3">
    <name type="scientific">Cyclotella cryptica</name>
    <dbReference type="NCBI Taxonomy" id="29204"/>
    <lineage>
        <taxon>Eukaryota</taxon>
        <taxon>Sar</taxon>
        <taxon>Stramenopiles</taxon>
        <taxon>Ochrophyta</taxon>
        <taxon>Bacillariophyta</taxon>
        <taxon>Coscinodiscophyceae</taxon>
        <taxon>Thalassiosirophycidae</taxon>
        <taxon>Stephanodiscales</taxon>
        <taxon>Stephanodiscaceae</taxon>
        <taxon>Cyclotella</taxon>
    </lineage>
</organism>
<keyword evidence="1" id="KW-1133">Transmembrane helix</keyword>
<keyword evidence="1" id="KW-0472">Membrane</keyword>
<dbReference type="AlphaFoldDB" id="A0ABD3PN05"/>
<name>A0ABD3PN05_9STRA</name>
<accession>A0ABD3PN05</accession>
<gene>
    <name evidence="2" type="ORF">HJC23_001356</name>
</gene>
<keyword evidence="3" id="KW-1185">Reference proteome</keyword>
<keyword evidence="1" id="KW-0812">Transmembrane</keyword>
<sequence>MPSMVYATLPHADNGVAMQQQQSRNHIKPDDRRYRLGVKVNFIFMLMLIFICELLFVKPRFLREQSTLSLKQNMVNSNPTQRWTTPIATVTHNQATTPNSPYAIANVSTTPLFYHISPGSTGSRSLYHAACHAGFPSIHHKSFCIASSRGIATVAREVVVGVRAHYELLRLYSLAGECCKLWNKGGLEEPIHDDDDAVEEKALLSPLCFTPLDEWADQVRHHLRTVMQSGLVGLFDTPYPYLAPQVLDLAKQWRTSTILAMTERDPTSWAKSRIKHGLLLCREEYSYKRLGSSEFDVLGCITRAYQWNNLTISTNHESKPPNVATLHFWDVFRYRSHHEEIDSEFQIGLEHQMEHHQTIYLPLARYTPNFFGVTHNKSTTDKQNTAQHHHINEKDVSRDIRHHVLSAKKSSSRHDYNVSLKCRGRVNWDMKHDAFIELYHLPKTCDFMEGTEMIPLMSFGFH</sequence>
<comment type="caution">
    <text evidence="2">The sequence shown here is derived from an EMBL/GenBank/DDBJ whole genome shotgun (WGS) entry which is preliminary data.</text>
</comment>
<evidence type="ECO:0000256" key="1">
    <source>
        <dbReference type="SAM" id="Phobius"/>
    </source>
</evidence>
<proteinExistence type="predicted"/>
<feature type="transmembrane region" description="Helical" evidence="1">
    <location>
        <begin position="36"/>
        <end position="57"/>
    </location>
</feature>
<dbReference type="EMBL" id="JABMIG020000139">
    <property type="protein sequence ID" value="KAL3789548.1"/>
    <property type="molecule type" value="Genomic_DNA"/>
</dbReference>
<dbReference type="Proteomes" id="UP001516023">
    <property type="component" value="Unassembled WGS sequence"/>
</dbReference>
<evidence type="ECO:0000313" key="2">
    <source>
        <dbReference type="EMBL" id="KAL3789548.1"/>
    </source>
</evidence>
<evidence type="ECO:0000313" key="3">
    <source>
        <dbReference type="Proteomes" id="UP001516023"/>
    </source>
</evidence>